<keyword evidence="1" id="KW-0472">Membrane</keyword>
<dbReference type="AlphaFoldDB" id="A0A2P6S3K5"/>
<accession>A0A2P6S3K5</accession>
<dbReference type="Proteomes" id="UP000238479">
    <property type="component" value="Chromosome 2"/>
</dbReference>
<evidence type="ECO:0000313" key="3">
    <source>
        <dbReference type="Proteomes" id="UP000238479"/>
    </source>
</evidence>
<feature type="transmembrane region" description="Helical" evidence="1">
    <location>
        <begin position="50"/>
        <end position="75"/>
    </location>
</feature>
<organism evidence="2 3">
    <name type="scientific">Rosa chinensis</name>
    <name type="common">China rose</name>
    <dbReference type="NCBI Taxonomy" id="74649"/>
    <lineage>
        <taxon>Eukaryota</taxon>
        <taxon>Viridiplantae</taxon>
        <taxon>Streptophyta</taxon>
        <taxon>Embryophyta</taxon>
        <taxon>Tracheophyta</taxon>
        <taxon>Spermatophyta</taxon>
        <taxon>Magnoliopsida</taxon>
        <taxon>eudicotyledons</taxon>
        <taxon>Gunneridae</taxon>
        <taxon>Pentapetalae</taxon>
        <taxon>rosids</taxon>
        <taxon>fabids</taxon>
        <taxon>Rosales</taxon>
        <taxon>Rosaceae</taxon>
        <taxon>Rosoideae</taxon>
        <taxon>Rosoideae incertae sedis</taxon>
        <taxon>Rosa</taxon>
    </lineage>
</organism>
<protein>
    <recommendedName>
        <fullName evidence="4">Transmembrane protein</fullName>
    </recommendedName>
</protein>
<keyword evidence="1" id="KW-1133">Transmembrane helix</keyword>
<gene>
    <name evidence="2" type="ORF">RchiOBHm_Chr2g0164591</name>
</gene>
<keyword evidence="1" id="KW-0812">Transmembrane</keyword>
<proteinExistence type="predicted"/>
<sequence length="76" mass="8814">MIIKKKTKNMKDEKMLLSFFPVGHQPFNSNVQKYSFFFFFEGCRSTPLSFLFLITLLFVSAVQMVGAVQAALFFFL</sequence>
<evidence type="ECO:0008006" key="4">
    <source>
        <dbReference type="Google" id="ProtNLM"/>
    </source>
</evidence>
<dbReference type="EMBL" id="PDCK01000040">
    <property type="protein sequence ID" value="PRQ53263.1"/>
    <property type="molecule type" value="Genomic_DNA"/>
</dbReference>
<dbReference type="Gramene" id="PRQ53263">
    <property type="protein sequence ID" value="PRQ53263"/>
    <property type="gene ID" value="RchiOBHm_Chr2g0164591"/>
</dbReference>
<reference evidence="2 3" key="1">
    <citation type="journal article" date="2018" name="Nat. Genet.">
        <title>The Rosa genome provides new insights in the design of modern roses.</title>
        <authorList>
            <person name="Bendahmane M."/>
        </authorList>
    </citation>
    <scope>NUCLEOTIDE SEQUENCE [LARGE SCALE GENOMIC DNA]</scope>
    <source>
        <strain evidence="3">cv. Old Blush</strain>
    </source>
</reference>
<evidence type="ECO:0000256" key="1">
    <source>
        <dbReference type="SAM" id="Phobius"/>
    </source>
</evidence>
<comment type="caution">
    <text evidence="2">The sequence shown here is derived from an EMBL/GenBank/DDBJ whole genome shotgun (WGS) entry which is preliminary data.</text>
</comment>
<evidence type="ECO:0000313" key="2">
    <source>
        <dbReference type="EMBL" id="PRQ53263.1"/>
    </source>
</evidence>
<name>A0A2P6S3K5_ROSCH</name>
<keyword evidence="3" id="KW-1185">Reference proteome</keyword>